<feature type="domain" description="Protein kinase" evidence="20">
    <location>
        <begin position="84"/>
        <end position="368"/>
    </location>
</feature>
<feature type="compositionally biased region" description="Basic and acidic residues" evidence="19">
    <location>
        <begin position="833"/>
        <end position="848"/>
    </location>
</feature>
<keyword evidence="5" id="KW-1003">Cell membrane</keyword>
<comment type="caution">
    <text evidence="22">The sequence shown here is derived from an EMBL/GenBank/DDBJ whole genome shotgun (WGS) entry which is preliminary data.</text>
</comment>
<evidence type="ECO:0000256" key="11">
    <source>
        <dbReference type="ARBA" id="ARBA00022777"/>
    </source>
</evidence>
<dbReference type="CDD" id="cd14066">
    <property type="entry name" value="STKc_IRAK"/>
    <property type="match status" value="1"/>
</dbReference>
<feature type="compositionally biased region" description="Basic and acidic residues" evidence="19">
    <location>
        <begin position="855"/>
        <end position="867"/>
    </location>
</feature>
<evidence type="ECO:0000256" key="17">
    <source>
        <dbReference type="ARBA" id="ARBA00023170"/>
    </source>
</evidence>
<dbReference type="InterPro" id="IPR011009">
    <property type="entry name" value="Kinase-like_dom_sf"/>
</dbReference>
<evidence type="ECO:0000256" key="6">
    <source>
        <dbReference type="ARBA" id="ARBA00022527"/>
    </source>
</evidence>
<dbReference type="CDD" id="cd22751">
    <property type="entry name" value="OTU_plant_OTU9-like"/>
    <property type="match status" value="1"/>
</dbReference>
<keyword evidence="6" id="KW-0723">Serine/threonine-protein kinase</keyword>
<feature type="compositionally biased region" description="Polar residues" evidence="19">
    <location>
        <begin position="17"/>
        <end position="31"/>
    </location>
</feature>
<dbReference type="SUPFAM" id="SSF54001">
    <property type="entry name" value="Cysteine proteinases"/>
    <property type="match status" value="1"/>
</dbReference>
<reference evidence="22" key="1">
    <citation type="submission" date="2023-03" db="EMBL/GenBank/DDBJ databases">
        <title>Chromosome-scale reference genome and RAD-based genetic map of yellow starthistle (Centaurea solstitialis) reveal putative structural variation and QTLs associated with invader traits.</title>
        <authorList>
            <person name="Reatini B."/>
            <person name="Cang F.A."/>
            <person name="Jiang Q."/>
            <person name="Mckibben M.T.W."/>
            <person name="Barker M.S."/>
            <person name="Rieseberg L.H."/>
            <person name="Dlugosch K.M."/>
        </authorList>
    </citation>
    <scope>NUCLEOTIDE SEQUENCE</scope>
    <source>
        <strain evidence="22">CAN-66</strain>
        <tissue evidence="22">Leaf</tissue>
    </source>
</reference>
<evidence type="ECO:0000256" key="2">
    <source>
        <dbReference type="ARBA" id="ARBA00004167"/>
    </source>
</evidence>
<evidence type="ECO:0000256" key="7">
    <source>
        <dbReference type="ARBA" id="ARBA00022553"/>
    </source>
</evidence>
<comment type="catalytic activity">
    <reaction evidence="1">
        <text>Thiol-dependent hydrolysis of ester, thioester, amide, peptide and isopeptide bonds formed by the C-terminal Gly of ubiquitin (a 76-residue protein attached to proteins as an intracellular targeting signal).</text>
        <dbReference type="EC" id="3.4.19.12"/>
    </reaction>
</comment>
<dbReference type="Gene3D" id="3.90.70.80">
    <property type="match status" value="1"/>
</dbReference>
<comment type="subcellular location">
    <subcellularLocation>
        <location evidence="3">Cell membrane</location>
    </subcellularLocation>
    <subcellularLocation>
        <location evidence="2">Membrane</location>
        <topology evidence="2">Single-pass membrane protein</topology>
    </subcellularLocation>
</comment>
<dbReference type="FunFam" id="3.30.200.20:FF:000228">
    <property type="entry name" value="Serine/threonine-protein kinase BIK1"/>
    <property type="match status" value="1"/>
</dbReference>
<evidence type="ECO:0000256" key="19">
    <source>
        <dbReference type="SAM" id="MobiDB-lite"/>
    </source>
</evidence>
<keyword evidence="16" id="KW-0472">Membrane</keyword>
<dbReference type="PROSITE" id="PS50802">
    <property type="entry name" value="OTU"/>
    <property type="match status" value="1"/>
</dbReference>
<keyword evidence="13" id="KW-0378">Hydrolase</keyword>
<dbReference type="Pfam" id="PF02338">
    <property type="entry name" value="OTU"/>
    <property type="match status" value="1"/>
</dbReference>
<dbReference type="GO" id="GO:0004843">
    <property type="term" value="F:cysteine-type deubiquitinase activity"/>
    <property type="evidence" value="ECO:0007669"/>
    <property type="project" value="UniProtKB-EC"/>
</dbReference>
<dbReference type="FunFam" id="3.90.70.80:FF:000001">
    <property type="entry name" value="OTU domain-containing protein"/>
    <property type="match status" value="1"/>
</dbReference>
<dbReference type="Pfam" id="PF07714">
    <property type="entry name" value="PK_Tyr_Ser-Thr"/>
    <property type="match status" value="1"/>
</dbReference>
<accession>A0AA38W629</accession>
<evidence type="ECO:0008006" key="24">
    <source>
        <dbReference type="Google" id="ProtNLM"/>
    </source>
</evidence>
<keyword evidence="7" id="KW-0597">Phosphoprotein</keyword>
<keyword evidence="23" id="KW-1185">Reference proteome</keyword>
<evidence type="ECO:0000259" key="20">
    <source>
        <dbReference type="PROSITE" id="PS50011"/>
    </source>
</evidence>
<keyword evidence="12" id="KW-0833">Ubl conjugation pathway</keyword>
<dbReference type="PROSITE" id="PS50011">
    <property type="entry name" value="PROTEIN_KINASE_DOM"/>
    <property type="match status" value="1"/>
</dbReference>
<keyword evidence="14 18" id="KW-0067">ATP-binding</keyword>
<evidence type="ECO:0000256" key="12">
    <source>
        <dbReference type="ARBA" id="ARBA00022786"/>
    </source>
</evidence>
<evidence type="ECO:0000256" key="4">
    <source>
        <dbReference type="ARBA" id="ARBA00010407"/>
    </source>
</evidence>
<dbReference type="Gene3D" id="3.30.200.20">
    <property type="entry name" value="Phosphorylase Kinase, domain 1"/>
    <property type="match status" value="1"/>
</dbReference>
<feature type="region of interest" description="Disordered" evidence="19">
    <location>
        <begin position="603"/>
        <end position="637"/>
    </location>
</feature>
<evidence type="ECO:0000256" key="15">
    <source>
        <dbReference type="ARBA" id="ARBA00022989"/>
    </source>
</evidence>
<evidence type="ECO:0000256" key="18">
    <source>
        <dbReference type="PROSITE-ProRule" id="PRU10141"/>
    </source>
</evidence>
<dbReference type="InterPro" id="IPR050823">
    <property type="entry name" value="Plant_Ser_Thr_Prot_Kinase"/>
</dbReference>
<evidence type="ECO:0000313" key="22">
    <source>
        <dbReference type="EMBL" id="KAJ9540140.1"/>
    </source>
</evidence>
<dbReference type="InterPro" id="IPR003323">
    <property type="entry name" value="OTU_dom"/>
</dbReference>
<evidence type="ECO:0000256" key="10">
    <source>
        <dbReference type="ARBA" id="ARBA00022741"/>
    </source>
</evidence>
<evidence type="ECO:0000256" key="5">
    <source>
        <dbReference type="ARBA" id="ARBA00022475"/>
    </source>
</evidence>
<evidence type="ECO:0000256" key="14">
    <source>
        <dbReference type="ARBA" id="ARBA00022840"/>
    </source>
</evidence>
<feature type="domain" description="OTU" evidence="21">
    <location>
        <begin position="694"/>
        <end position="818"/>
    </location>
</feature>
<dbReference type="InterPro" id="IPR017441">
    <property type="entry name" value="Protein_kinase_ATP_BS"/>
</dbReference>
<dbReference type="PROSITE" id="PS00107">
    <property type="entry name" value="PROTEIN_KINASE_ATP"/>
    <property type="match status" value="1"/>
</dbReference>
<dbReference type="AlphaFoldDB" id="A0AA38W629"/>
<sequence length="890" mass="101444">MMCFQFSYCDDKDETPISPTKSSSIQSFTSESADRFASGSDSSFTKVPDPTTKLKKFKHPSFSKRSSNLREFKFSELKSATKNFSLSAKLGEGGFGSVYSGTVKNLRDSSKDLDVAVKQLGKRGFQGHKEWVTEVNVLGIVQHPNLVKLIGYCAEDHEKGIQRLLVYEYLPNRSVEYHLSNRSGTPLSWSTRLKIAQDTARGLAYLHEGMDFQIIFRDFKSSNILLDDQWNAKLSDFGLARLGPKEGLTHVTTAVVGTMGYAAPEYIQTGRLTSKNDVWSYGVFLYELITGRRPMDRNRPTGEQKLLEWVRPYLDDKNFPLIVDSRLEGQYSLRSTMKLSMIANKCLSRDPKSRPKMSEVLEMLNPLVAAQTEVSPRSPLTVPVAFDEVMKVGDAEKNLSNEDKTTSGDMKLGDISWGYTFIVVVILIVYINFDLASVIGFCSIFNLEFKAAMWEPNSDEKWGPSYHDIEQFFSYGYYGDYGYHHNRNNYDEQLFNSSYHQDNQYGNVDSQTMWVNSLQNGLSQLSIGNGNESSNTVVHEHMQVPAYAMQEHRQVSYPMEENLQAVSSNVVQEQLQPSNYPVGEFQAYNANYQDWYYGPPSPSYYYGDEEEETKQIEASGDPSSSPENQPSDGEENSDTFEIKDELLIDWEVSRKLSQITPVAHTPKINGDIPSMDEASSDHQRLLDRLELYGLVESKVEGDGNCQFRALSDQLYRTPEYHESVRQQVVMQLKSHPEMYEGYVPMAYTDYLTQISMNGEWGDHVTLQAAADSYGVKILVLTSFKDTIFIEILPKVLKSKRVIFLSYWAEVHYNPIYPAEEGNQELPPSGYAEMEEKAPSGYAKMEEKAPSGYAEMEEKKAEEKEEKKKSKKKWWNLIKGRHRDYISRFKR</sequence>
<keyword evidence="8" id="KW-0808">Transferase</keyword>
<protein>
    <recommendedName>
        <fullName evidence="24">Protein kinase domain-containing protein</fullName>
    </recommendedName>
</protein>
<dbReference type="InterPro" id="IPR001245">
    <property type="entry name" value="Ser-Thr/Tyr_kinase_cat_dom"/>
</dbReference>
<dbReference type="InterPro" id="IPR038765">
    <property type="entry name" value="Papain-like_cys_pep_sf"/>
</dbReference>
<evidence type="ECO:0000313" key="23">
    <source>
        <dbReference type="Proteomes" id="UP001172457"/>
    </source>
</evidence>
<feature type="region of interest" description="Disordered" evidence="19">
    <location>
        <begin position="826"/>
        <end position="871"/>
    </location>
</feature>
<evidence type="ECO:0000256" key="9">
    <source>
        <dbReference type="ARBA" id="ARBA00022692"/>
    </source>
</evidence>
<keyword evidence="10 18" id="KW-0547">Nucleotide-binding</keyword>
<proteinExistence type="inferred from homology"/>
<dbReference type="GO" id="GO:0016020">
    <property type="term" value="C:membrane"/>
    <property type="evidence" value="ECO:0007669"/>
    <property type="project" value="UniProtKB-SubCell"/>
</dbReference>
<evidence type="ECO:0000256" key="3">
    <source>
        <dbReference type="ARBA" id="ARBA00004236"/>
    </source>
</evidence>
<evidence type="ECO:0000256" key="16">
    <source>
        <dbReference type="ARBA" id="ARBA00023136"/>
    </source>
</evidence>
<feature type="region of interest" description="Disordered" evidence="19">
    <location>
        <begin position="11"/>
        <end position="47"/>
    </location>
</feature>
<evidence type="ECO:0000256" key="13">
    <source>
        <dbReference type="ARBA" id="ARBA00022801"/>
    </source>
</evidence>
<dbReference type="Proteomes" id="UP001172457">
    <property type="component" value="Chromosome 7"/>
</dbReference>
<keyword evidence="17" id="KW-0675">Receptor</keyword>
<dbReference type="GO" id="GO:0004674">
    <property type="term" value="F:protein serine/threonine kinase activity"/>
    <property type="evidence" value="ECO:0007669"/>
    <property type="project" value="UniProtKB-KW"/>
</dbReference>
<dbReference type="SUPFAM" id="SSF56112">
    <property type="entry name" value="Protein kinase-like (PK-like)"/>
    <property type="match status" value="1"/>
</dbReference>
<gene>
    <name evidence="22" type="ORF">OSB04_026646</name>
</gene>
<comment type="similarity">
    <text evidence="4">Belongs to the peptidase C85 family.</text>
</comment>
<name>A0AA38W629_9ASTR</name>
<keyword evidence="11" id="KW-0418">Kinase</keyword>
<evidence type="ECO:0000259" key="21">
    <source>
        <dbReference type="PROSITE" id="PS50802"/>
    </source>
</evidence>
<dbReference type="InterPro" id="IPR000719">
    <property type="entry name" value="Prot_kinase_dom"/>
</dbReference>
<evidence type="ECO:0000256" key="8">
    <source>
        <dbReference type="ARBA" id="ARBA00022679"/>
    </source>
</evidence>
<dbReference type="EMBL" id="JARYMX010000007">
    <property type="protein sequence ID" value="KAJ9540140.1"/>
    <property type="molecule type" value="Genomic_DNA"/>
</dbReference>
<dbReference type="GO" id="GO:0005524">
    <property type="term" value="F:ATP binding"/>
    <property type="evidence" value="ECO:0007669"/>
    <property type="project" value="UniProtKB-UniRule"/>
</dbReference>
<keyword evidence="15" id="KW-1133">Transmembrane helix</keyword>
<evidence type="ECO:0000256" key="1">
    <source>
        <dbReference type="ARBA" id="ARBA00000707"/>
    </source>
</evidence>
<dbReference type="FunFam" id="1.10.510.10:FF:000146">
    <property type="entry name" value="LRR receptor-like serine/threonine-protein kinase IOS1"/>
    <property type="match status" value="1"/>
</dbReference>
<feature type="binding site" evidence="18">
    <location>
        <position position="118"/>
    </location>
    <ligand>
        <name>ATP</name>
        <dbReference type="ChEBI" id="CHEBI:30616"/>
    </ligand>
</feature>
<dbReference type="Gene3D" id="1.10.510.10">
    <property type="entry name" value="Transferase(Phosphotransferase) domain 1"/>
    <property type="match status" value="1"/>
</dbReference>
<organism evidence="22 23">
    <name type="scientific">Centaurea solstitialis</name>
    <name type="common">yellow star-thistle</name>
    <dbReference type="NCBI Taxonomy" id="347529"/>
    <lineage>
        <taxon>Eukaryota</taxon>
        <taxon>Viridiplantae</taxon>
        <taxon>Streptophyta</taxon>
        <taxon>Embryophyta</taxon>
        <taxon>Tracheophyta</taxon>
        <taxon>Spermatophyta</taxon>
        <taxon>Magnoliopsida</taxon>
        <taxon>eudicotyledons</taxon>
        <taxon>Gunneridae</taxon>
        <taxon>Pentapetalae</taxon>
        <taxon>asterids</taxon>
        <taxon>campanulids</taxon>
        <taxon>Asterales</taxon>
        <taxon>Asteraceae</taxon>
        <taxon>Carduoideae</taxon>
        <taxon>Cardueae</taxon>
        <taxon>Centaureinae</taxon>
        <taxon>Centaurea</taxon>
    </lineage>
</organism>
<keyword evidence="9" id="KW-0812">Transmembrane</keyword>
<dbReference type="PANTHER" id="PTHR45621">
    <property type="entry name" value="OS01G0588500 PROTEIN-RELATED"/>
    <property type="match status" value="1"/>
</dbReference>
<feature type="compositionally biased region" description="Polar residues" evidence="19">
    <location>
        <begin position="621"/>
        <end position="631"/>
    </location>
</feature>